<proteinExistence type="predicted"/>
<sequence>MESNPVVFDISSDDDDEVASGLEESKGDDYDWFSEVLEAVSKGFDDSDEVVVIGEVNPNKKSKTRSSSVRKDVTLEDDDCIVLEGDPEKAVSDVNDYHDDSDELLVVGHKGQIACRDFPHPRHDCAKFPFSSTSHDQHCELCHCFVCDVRAPCCYWGLGISNTDHCHATIKEEIWSTLRKNFRHGRNVSVPPVTSHSTIVPQHNQPLHRDIIRLTTQNHVSRPTPVRPSGNCIPQNNVPRPSIIRACSSSTRHGVPYNPTVGSRHVLNRSTIQLRSGSQELLGVRNSVIQRDRGTKTRNMSCQFVSSNTMSKRLDTEVPATVTRSAYVPPENIENITSAHASQYQPENIENITSAHASQYQRNPASVTTSNERNPNLIVCPNNSDTSLGTHTYHSSLQPRMDPIFANSAPSLYPPYNLCVPQSNEYNDTSHVQNQNHPATYNGFSDFDINWVNNIGQSNQQSSADYLQFQTSGSTNGEGPFKVNGGDKSYYNELESLLLDNQCAPGGSLTAGLNAPSPDHIPLETGFVDAKCGENVGEVEIKMVREGEERRKKFGVGDEREMVEPNEVDGEIEMVMRDYG</sequence>
<evidence type="ECO:0008006" key="4">
    <source>
        <dbReference type="Google" id="ProtNLM"/>
    </source>
</evidence>
<protein>
    <recommendedName>
        <fullName evidence="4">RPM1 interacting protein 13</fullName>
    </recommendedName>
</protein>
<gene>
    <name evidence="2" type="ORF">PVK06_026243</name>
</gene>
<evidence type="ECO:0000256" key="1">
    <source>
        <dbReference type="SAM" id="MobiDB-lite"/>
    </source>
</evidence>
<evidence type="ECO:0000313" key="3">
    <source>
        <dbReference type="Proteomes" id="UP001358586"/>
    </source>
</evidence>
<evidence type="ECO:0000313" key="2">
    <source>
        <dbReference type="EMBL" id="KAK5810926.1"/>
    </source>
</evidence>
<keyword evidence="3" id="KW-1185">Reference proteome</keyword>
<dbReference type="InterPro" id="IPR053234">
    <property type="entry name" value="RPM1_Interactor"/>
</dbReference>
<dbReference type="PANTHER" id="PTHR33443:SF35">
    <property type="entry name" value="VQ DOMAIN-CONTAINING PROTEIN"/>
    <property type="match status" value="1"/>
</dbReference>
<dbReference type="Proteomes" id="UP001358586">
    <property type="component" value="Chromosome 8"/>
</dbReference>
<accession>A0ABR0P0L4</accession>
<name>A0ABR0P0L4_GOSAR</name>
<dbReference type="PANTHER" id="PTHR33443">
    <property type="entry name" value="ZGC:112980"/>
    <property type="match status" value="1"/>
</dbReference>
<organism evidence="2 3">
    <name type="scientific">Gossypium arboreum</name>
    <name type="common">Tree cotton</name>
    <name type="synonym">Gossypium nanking</name>
    <dbReference type="NCBI Taxonomy" id="29729"/>
    <lineage>
        <taxon>Eukaryota</taxon>
        <taxon>Viridiplantae</taxon>
        <taxon>Streptophyta</taxon>
        <taxon>Embryophyta</taxon>
        <taxon>Tracheophyta</taxon>
        <taxon>Spermatophyta</taxon>
        <taxon>Magnoliopsida</taxon>
        <taxon>eudicotyledons</taxon>
        <taxon>Gunneridae</taxon>
        <taxon>Pentapetalae</taxon>
        <taxon>rosids</taxon>
        <taxon>malvids</taxon>
        <taxon>Malvales</taxon>
        <taxon>Malvaceae</taxon>
        <taxon>Malvoideae</taxon>
        <taxon>Gossypium</taxon>
    </lineage>
</organism>
<comment type="caution">
    <text evidence="2">The sequence shown here is derived from an EMBL/GenBank/DDBJ whole genome shotgun (WGS) entry which is preliminary data.</text>
</comment>
<dbReference type="EMBL" id="JARKNE010000008">
    <property type="protein sequence ID" value="KAK5810926.1"/>
    <property type="molecule type" value="Genomic_DNA"/>
</dbReference>
<reference evidence="2 3" key="1">
    <citation type="submission" date="2023-03" db="EMBL/GenBank/DDBJ databases">
        <title>WGS of Gossypium arboreum.</title>
        <authorList>
            <person name="Yu D."/>
        </authorList>
    </citation>
    <scope>NUCLEOTIDE SEQUENCE [LARGE SCALE GENOMIC DNA]</scope>
    <source>
        <tissue evidence="2">Leaf</tissue>
    </source>
</reference>
<feature type="region of interest" description="Disordered" evidence="1">
    <location>
        <begin position="1"/>
        <end position="26"/>
    </location>
</feature>